<evidence type="ECO:0000256" key="1">
    <source>
        <dbReference type="SAM" id="SignalP"/>
    </source>
</evidence>
<dbReference type="WBParaSite" id="SPAL_0000137800.1">
    <property type="protein sequence ID" value="SPAL_0000137800.1"/>
    <property type="gene ID" value="SPAL_0000137800"/>
</dbReference>
<evidence type="ECO:0000313" key="2">
    <source>
        <dbReference type="Proteomes" id="UP000046392"/>
    </source>
</evidence>
<keyword evidence="2" id="KW-1185">Reference proteome</keyword>
<proteinExistence type="predicted"/>
<organism evidence="2 3">
    <name type="scientific">Strongyloides papillosus</name>
    <name type="common">Intestinal threadworm</name>
    <dbReference type="NCBI Taxonomy" id="174720"/>
    <lineage>
        <taxon>Eukaryota</taxon>
        <taxon>Metazoa</taxon>
        <taxon>Ecdysozoa</taxon>
        <taxon>Nematoda</taxon>
        <taxon>Chromadorea</taxon>
        <taxon>Rhabditida</taxon>
        <taxon>Tylenchina</taxon>
        <taxon>Panagrolaimomorpha</taxon>
        <taxon>Strongyloidoidea</taxon>
        <taxon>Strongyloididae</taxon>
        <taxon>Strongyloides</taxon>
    </lineage>
</organism>
<protein>
    <submittedName>
        <fullName evidence="3">IgGFc_binding domain-containing protein</fullName>
    </submittedName>
</protein>
<feature type="signal peptide" evidence="1">
    <location>
        <begin position="1"/>
        <end position="20"/>
    </location>
</feature>
<accession>A0A0N5B5N3</accession>
<evidence type="ECO:0000313" key="3">
    <source>
        <dbReference type="WBParaSite" id="SPAL_0000137800.1"/>
    </source>
</evidence>
<sequence length="268" mass="29448">MKILAQIVIILSLTLGTIYATSDTDGTEFVTSFLYKNAPDPQNFEFSLYFLPTTNTTTSVTYQYWSIINSQMVKTTFAAKYKDSNKHIFAYNDVITDGHYSDGQPKNMTDPRIYITSTAPIKVIARVVNLVTKQGDMYLVPSTLFASTKFLFKLPEPVLGKEQVVHLLALPNRDVNAQVIVTGPQGHNLVNQTVKLNGALGGNQITLPITTIDIGPSIYISSDKPIIVIGAVICANLNTFNVNAPSSNNTCDYAAYFPQQIGTWDCTS</sequence>
<keyword evidence="1" id="KW-0732">Signal</keyword>
<name>A0A0N5B5N3_STREA</name>
<dbReference type="STRING" id="174720.A0A0N5B5N3"/>
<feature type="chain" id="PRO_5005893989" evidence="1">
    <location>
        <begin position="21"/>
        <end position="268"/>
    </location>
</feature>
<dbReference type="Proteomes" id="UP000046392">
    <property type="component" value="Unplaced"/>
</dbReference>
<dbReference type="AlphaFoldDB" id="A0A0N5B5N3"/>
<reference evidence="3" key="1">
    <citation type="submission" date="2017-02" db="UniProtKB">
        <authorList>
            <consortium name="WormBaseParasite"/>
        </authorList>
    </citation>
    <scope>IDENTIFICATION</scope>
</reference>